<sequence>MHFSKTYTQLLQTLPPELRDNAIEYRKLKKLIHDIVDELEAMGLTPQLLQQLLSGESASEHVSGKGKGRADAGEAPLPKVVYEFAPSTADRIEPRLHFWLSPSSGGSASGLAEISEAGLPSSPTPSDLSTVSEPQSLDPGPSTSHAESGALLYRLQRGLPVANDNALDDELTFDRTHSIDDTQEGSHQVIVPLVNDTAFYALLSSAISTIAAHLQKVHTEFLSTLTSLSQSISHAARPLSATSSFKPHSISSDAGSIRTPLFLSTMSAKSDLYAWREIFQLYVEAEVFENLSERHRGERTPEDSEERLRAFAERVTGRGLGDRRTLKLKESRAALETFLQLNVLLLDLKKFQIANAEATRKILKKHAKRTALPLPTLSITSPTPTTVSVGPTPNDPMTLIIPANIATLPRILVQAISETLLPIIPHVDDYACLICTSIAFKPIRLFCGHLFCVRCLVKMQKRGKGSCPICRAPSVLQADRSNVDWALLNFMQDWFPEESRDKLRSNEREAADEEMQALGINTEGCIIS</sequence>
<gene>
    <name evidence="1" type="ORF">FA95DRAFT_1520893</name>
</gene>
<dbReference type="Proteomes" id="UP000814033">
    <property type="component" value="Unassembled WGS sequence"/>
</dbReference>
<evidence type="ECO:0000313" key="1">
    <source>
        <dbReference type="EMBL" id="KAI0045929.1"/>
    </source>
</evidence>
<organism evidence="1 2">
    <name type="scientific">Auriscalpium vulgare</name>
    <dbReference type="NCBI Taxonomy" id="40419"/>
    <lineage>
        <taxon>Eukaryota</taxon>
        <taxon>Fungi</taxon>
        <taxon>Dikarya</taxon>
        <taxon>Basidiomycota</taxon>
        <taxon>Agaricomycotina</taxon>
        <taxon>Agaricomycetes</taxon>
        <taxon>Russulales</taxon>
        <taxon>Auriscalpiaceae</taxon>
        <taxon>Auriscalpium</taxon>
    </lineage>
</organism>
<name>A0ACB8RPJ9_9AGAM</name>
<keyword evidence="2" id="KW-1185">Reference proteome</keyword>
<reference evidence="1" key="2">
    <citation type="journal article" date="2022" name="New Phytol.">
        <title>Evolutionary transition to the ectomycorrhizal habit in the genomes of a hyperdiverse lineage of mushroom-forming fungi.</title>
        <authorList>
            <person name="Looney B."/>
            <person name="Miyauchi S."/>
            <person name="Morin E."/>
            <person name="Drula E."/>
            <person name="Courty P.E."/>
            <person name="Kohler A."/>
            <person name="Kuo A."/>
            <person name="LaButti K."/>
            <person name="Pangilinan J."/>
            <person name="Lipzen A."/>
            <person name="Riley R."/>
            <person name="Andreopoulos W."/>
            <person name="He G."/>
            <person name="Johnson J."/>
            <person name="Nolan M."/>
            <person name="Tritt A."/>
            <person name="Barry K.W."/>
            <person name="Grigoriev I.V."/>
            <person name="Nagy L.G."/>
            <person name="Hibbett D."/>
            <person name="Henrissat B."/>
            <person name="Matheny P.B."/>
            <person name="Labbe J."/>
            <person name="Martin F.M."/>
        </authorList>
    </citation>
    <scope>NUCLEOTIDE SEQUENCE</scope>
    <source>
        <strain evidence="1">FP105234-sp</strain>
    </source>
</reference>
<accession>A0ACB8RPJ9</accession>
<proteinExistence type="predicted"/>
<protein>
    <submittedName>
        <fullName evidence="1">Uncharacterized protein</fullName>
    </submittedName>
</protein>
<dbReference type="EMBL" id="MU275938">
    <property type="protein sequence ID" value="KAI0045929.1"/>
    <property type="molecule type" value="Genomic_DNA"/>
</dbReference>
<evidence type="ECO:0000313" key="2">
    <source>
        <dbReference type="Proteomes" id="UP000814033"/>
    </source>
</evidence>
<comment type="caution">
    <text evidence="1">The sequence shown here is derived from an EMBL/GenBank/DDBJ whole genome shotgun (WGS) entry which is preliminary data.</text>
</comment>
<reference evidence="1" key="1">
    <citation type="submission" date="2021-02" db="EMBL/GenBank/DDBJ databases">
        <authorList>
            <consortium name="DOE Joint Genome Institute"/>
            <person name="Ahrendt S."/>
            <person name="Looney B.P."/>
            <person name="Miyauchi S."/>
            <person name="Morin E."/>
            <person name="Drula E."/>
            <person name="Courty P.E."/>
            <person name="Chicoki N."/>
            <person name="Fauchery L."/>
            <person name="Kohler A."/>
            <person name="Kuo A."/>
            <person name="Labutti K."/>
            <person name="Pangilinan J."/>
            <person name="Lipzen A."/>
            <person name="Riley R."/>
            <person name="Andreopoulos W."/>
            <person name="He G."/>
            <person name="Johnson J."/>
            <person name="Barry K.W."/>
            <person name="Grigoriev I.V."/>
            <person name="Nagy L."/>
            <person name="Hibbett D."/>
            <person name="Henrissat B."/>
            <person name="Matheny P.B."/>
            <person name="Labbe J."/>
            <person name="Martin F."/>
        </authorList>
    </citation>
    <scope>NUCLEOTIDE SEQUENCE</scope>
    <source>
        <strain evidence="1">FP105234-sp</strain>
    </source>
</reference>